<accession>A0A2U0U7A5</accession>
<dbReference type="AlphaFoldDB" id="A0A2U0U7A5"/>
<dbReference type="EMBL" id="QENY01000011">
    <property type="protein sequence ID" value="PVX53506.1"/>
    <property type="molecule type" value="Genomic_DNA"/>
</dbReference>
<organism evidence="1 2">
    <name type="scientific">Hallella colorans</name>
    <dbReference type="NCBI Taxonomy" id="1703337"/>
    <lineage>
        <taxon>Bacteria</taxon>
        <taxon>Pseudomonadati</taxon>
        <taxon>Bacteroidota</taxon>
        <taxon>Bacteroidia</taxon>
        <taxon>Bacteroidales</taxon>
        <taxon>Prevotellaceae</taxon>
        <taxon>Hallella</taxon>
    </lineage>
</organism>
<sequence>MDKLTIMNAQADLQTYSRLEKILADRRATLACKEDKKV</sequence>
<gene>
    <name evidence="1" type="ORF">C7379_11119</name>
</gene>
<keyword evidence="2" id="KW-1185">Reference proteome</keyword>
<comment type="caution">
    <text evidence="1">The sequence shown here is derived from an EMBL/GenBank/DDBJ whole genome shotgun (WGS) entry which is preliminary data.</text>
</comment>
<evidence type="ECO:0000313" key="1">
    <source>
        <dbReference type="EMBL" id="PVX53506.1"/>
    </source>
</evidence>
<reference evidence="1 2" key="1">
    <citation type="submission" date="2018-05" db="EMBL/GenBank/DDBJ databases">
        <title>Genomic Encyclopedia of Type Strains, Phase IV (KMG-IV): sequencing the most valuable type-strain genomes for metagenomic binning, comparative biology and taxonomic classification.</title>
        <authorList>
            <person name="Goeker M."/>
        </authorList>
    </citation>
    <scope>NUCLEOTIDE SEQUENCE [LARGE SCALE GENOMIC DNA]</scope>
    <source>
        <strain evidence="1 2">DSM 100333</strain>
    </source>
</reference>
<dbReference type="Proteomes" id="UP000245870">
    <property type="component" value="Unassembled WGS sequence"/>
</dbReference>
<evidence type="ECO:0000313" key="2">
    <source>
        <dbReference type="Proteomes" id="UP000245870"/>
    </source>
</evidence>
<protein>
    <submittedName>
        <fullName evidence="1">Uncharacterized protein</fullName>
    </submittedName>
</protein>
<proteinExistence type="predicted"/>
<name>A0A2U0U7A5_9BACT</name>